<evidence type="ECO:0000313" key="1">
    <source>
        <dbReference type="EMBL" id="KAI5083472.1"/>
    </source>
</evidence>
<reference evidence="1" key="1">
    <citation type="submission" date="2021-01" db="EMBL/GenBank/DDBJ databases">
        <title>Adiantum capillus-veneris genome.</title>
        <authorList>
            <person name="Fang Y."/>
            <person name="Liao Q."/>
        </authorList>
    </citation>
    <scope>NUCLEOTIDE SEQUENCE</scope>
    <source>
        <strain evidence="1">H3</strain>
        <tissue evidence="1">Leaf</tissue>
    </source>
</reference>
<dbReference type="Proteomes" id="UP000886520">
    <property type="component" value="Chromosome 3"/>
</dbReference>
<organism evidence="1 2">
    <name type="scientific">Adiantum capillus-veneris</name>
    <name type="common">Maidenhair fern</name>
    <dbReference type="NCBI Taxonomy" id="13818"/>
    <lineage>
        <taxon>Eukaryota</taxon>
        <taxon>Viridiplantae</taxon>
        <taxon>Streptophyta</taxon>
        <taxon>Embryophyta</taxon>
        <taxon>Tracheophyta</taxon>
        <taxon>Polypodiopsida</taxon>
        <taxon>Polypodiidae</taxon>
        <taxon>Polypodiales</taxon>
        <taxon>Pteridineae</taxon>
        <taxon>Pteridaceae</taxon>
        <taxon>Vittarioideae</taxon>
        <taxon>Adiantum</taxon>
    </lineage>
</organism>
<name>A0A9D4VDJ3_ADICA</name>
<keyword evidence="2" id="KW-1185">Reference proteome</keyword>
<evidence type="ECO:0000313" key="2">
    <source>
        <dbReference type="Proteomes" id="UP000886520"/>
    </source>
</evidence>
<comment type="caution">
    <text evidence="1">The sequence shown here is derived from an EMBL/GenBank/DDBJ whole genome shotgun (WGS) entry which is preliminary data.</text>
</comment>
<dbReference type="AlphaFoldDB" id="A0A9D4VDJ3"/>
<gene>
    <name evidence="1" type="ORF">GOP47_0003215</name>
</gene>
<accession>A0A9D4VDJ3</accession>
<proteinExistence type="predicted"/>
<sequence>MGLVGSCKPSLPLFRMARAQASRGSDATACHGLVSMQLSSPPPLLKELATSEPLSLLWIAKLHSS</sequence>
<dbReference type="EMBL" id="JABFUD020000002">
    <property type="protein sequence ID" value="KAI5083472.1"/>
    <property type="molecule type" value="Genomic_DNA"/>
</dbReference>
<protein>
    <submittedName>
        <fullName evidence="1">Uncharacterized protein</fullName>
    </submittedName>
</protein>